<feature type="region of interest" description="Disordered" evidence="1">
    <location>
        <begin position="62"/>
        <end position="112"/>
    </location>
</feature>
<dbReference type="EMBL" id="JABANO010007256">
    <property type="protein sequence ID" value="KAF4750392.1"/>
    <property type="molecule type" value="Genomic_DNA"/>
</dbReference>
<feature type="compositionally biased region" description="Basic residues" evidence="1">
    <location>
        <begin position="208"/>
        <end position="219"/>
    </location>
</feature>
<feature type="non-terminal residue" evidence="2">
    <location>
        <position position="1"/>
    </location>
</feature>
<feature type="compositionally biased region" description="Basic and acidic residues" evidence="1">
    <location>
        <begin position="162"/>
        <end position="171"/>
    </location>
</feature>
<sequence length="240" mass="26536">DRDYDEWLRDATEAQYCKAVVVEHRGGAERMFIPPGWWSVSTLLALYGGLRETKLISASPFHQPVSTKTSETAKSPFSRANSLPRNRIKMASAKSHTSGDESKKGVATKKGVVKPELHQVKHNLGELKKTLEVLGAATLKTAGRRRAASLLSLFSTFVHAAGKGDQEKPGEQSKATSTTGGAPSRSPFTRGVNPQLGTEWTDEDGRKQRSFRSYLHKPRVPPQQTKEPKEIPVDFRHLNH</sequence>
<feature type="region of interest" description="Disordered" evidence="1">
    <location>
        <begin position="162"/>
        <end position="240"/>
    </location>
</feature>
<feature type="compositionally biased region" description="Polar residues" evidence="1">
    <location>
        <begin position="64"/>
        <end position="84"/>
    </location>
</feature>
<organism evidence="2 3">
    <name type="scientific">Perkinsus olseni</name>
    <name type="common">Perkinsus atlanticus</name>
    <dbReference type="NCBI Taxonomy" id="32597"/>
    <lineage>
        <taxon>Eukaryota</taxon>
        <taxon>Sar</taxon>
        <taxon>Alveolata</taxon>
        <taxon>Perkinsozoa</taxon>
        <taxon>Perkinsea</taxon>
        <taxon>Perkinsida</taxon>
        <taxon>Perkinsidae</taxon>
        <taxon>Perkinsus</taxon>
    </lineage>
</organism>
<dbReference type="AlphaFoldDB" id="A0A7J6U0E8"/>
<dbReference type="Proteomes" id="UP000553632">
    <property type="component" value="Unassembled WGS sequence"/>
</dbReference>
<evidence type="ECO:0000256" key="1">
    <source>
        <dbReference type="SAM" id="MobiDB-lite"/>
    </source>
</evidence>
<gene>
    <name evidence="2" type="ORF">FOZ63_006794</name>
</gene>
<reference evidence="2 3" key="1">
    <citation type="submission" date="2020-04" db="EMBL/GenBank/DDBJ databases">
        <title>Perkinsus olseni comparative genomics.</title>
        <authorList>
            <person name="Bogema D.R."/>
        </authorList>
    </citation>
    <scope>NUCLEOTIDE SEQUENCE [LARGE SCALE GENOMIC DNA]</scope>
    <source>
        <strain evidence="2 3">ATCC PRA-207</strain>
    </source>
</reference>
<evidence type="ECO:0000313" key="2">
    <source>
        <dbReference type="EMBL" id="KAF4750392.1"/>
    </source>
</evidence>
<keyword evidence="3" id="KW-1185">Reference proteome</keyword>
<accession>A0A7J6U0E8</accession>
<comment type="caution">
    <text evidence="2">The sequence shown here is derived from an EMBL/GenBank/DDBJ whole genome shotgun (WGS) entry which is preliminary data.</text>
</comment>
<name>A0A7J6U0E8_PEROL</name>
<feature type="compositionally biased region" description="Basic and acidic residues" evidence="1">
    <location>
        <begin position="226"/>
        <end position="240"/>
    </location>
</feature>
<evidence type="ECO:0000313" key="3">
    <source>
        <dbReference type="Proteomes" id="UP000553632"/>
    </source>
</evidence>
<protein>
    <submittedName>
        <fullName evidence="2">Uncharacterized protein</fullName>
    </submittedName>
</protein>
<proteinExistence type="predicted"/>